<name>A0A840YHX2_9PROT</name>
<evidence type="ECO:0000256" key="2">
    <source>
        <dbReference type="ARBA" id="ARBA00023125"/>
    </source>
</evidence>
<proteinExistence type="predicted"/>
<dbReference type="GO" id="GO:0003677">
    <property type="term" value="F:DNA binding"/>
    <property type="evidence" value="ECO:0007669"/>
    <property type="project" value="UniProtKB-KW"/>
</dbReference>
<dbReference type="InterPro" id="IPR051212">
    <property type="entry name" value="Type-I_RE_S_subunit"/>
</dbReference>
<dbReference type="GO" id="GO:0009307">
    <property type="term" value="P:DNA restriction-modification system"/>
    <property type="evidence" value="ECO:0007669"/>
    <property type="project" value="UniProtKB-KW"/>
</dbReference>
<reference evidence="3 4" key="1">
    <citation type="submission" date="2020-08" db="EMBL/GenBank/DDBJ databases">
        <title>Genomic Encyclopedia of Type Strains, Phase IV (KMG-IV): sequencing the most valuable type-strain genomes for metagenomic binning, comparative biology and taxonomic classification.</title>
        <authorList>
            <person name="Goeker M."/>
        </authorList>
    </citation>
    <scope>NUCLEOTIDE SEQUENCE [LARGE SCALE GENOMIC DNA]</scope>
    <source>
        <strain evidence="3 4">DSM 25622</strain>
    </source>
</reference>
<dbReference type="InterPro" id="IPR044946">
    <property type="entry name" value="Restrct_endonuc_typeI_TRD_sf"/>
</dbReference>
<dbReference type="EMBL" id="JACIJD010000006">
    <property type="protein sequence ID" value="MBB5693593.1"/>
    <property type="molecule type" value="Genomic_DNA"/>
</dbReference>
<dbReference type="Proteomes" id="UP000580654">
    <property type="component" value="Unassembled WGS sequence"/>
</dbReference>
<keyword evidence="4" id="KW-1185">Reference proteome</keyword>
<dbReference type="CDD" id="cd17267">
    <property type="entry name" value="RMtype1_S_EcoAO83I-TRD1-CR1_like"/>
    <property type="match status" value="1"/>
</dbReference>
<protein>
    <submittedName>
        <fullName evidence="3">Type I restriction enzyme S subunit</fullName>
        <ecNumber evidence="3">3.1.21.3</ecNumber>
    </submittedName>
</protein>
<keyword evidence="3" id="KW-0378">Hydrolase</keyword>
<dbReference type="SUPFAM" id="SSF116734">
    <property type="entry name" value="DNA methylase specificity domain"/>
    <property type="match status" value="2"/>
</dbReference>
<keyword evidence="2" id="KW-0238">DNA-binding</keyword>
<dbReference type="Gene3D" id="3.90.220.20">
    <property type="entry name" value="DNA methylase specificity domains"/>
    <property type="match status" value="2"/>
</dbReference>
<comment type="caution">
    <text evidence="3">The sequence shown here is derived from an EMBL/GenBank/DDBJ whole genome shotgun (WGS) entry which is preliminary data.</text>
</comment>
<dbReference type="PANTHER" id="PTHR43140:SF1">
    <property type="entry name" value="TYPE I RESTRICTION ENZYME ECOKI SPECIFICITY SUBUNIT"/>
    <property type="match status" value="1"/>
</dbReference>
<keyword evidence="1" id="KW-0680">Restriction system</keyword>
<dbReference type="PANTHER" id="PTHR43140">
    <property type="entry name" value="TYPE-1 RESTRICTION ENZYME ECOKI SPECIFICITY PROTEIN"/>
    <property type="match status" value="1"/>
</dbReference>
<accession>A0A840YHX2</accession>
<dbReference type="AlphaFoldDB" id="A0A840YHX2"/>
<evidence type="ECO:0000313" key="4">
    <source>
        <dbReference type="Proteomes" id="UP000580654"/>
    </source>
</evidence>
<evidence type="ECO:0000256" key="1">
    <source>
        <dbReference type="ARBA" id="ARBA00022747"/>
    </source>
</evidence>
<dbReference type="GO" id="GO:0009035">
    <property type="term" value="F:type I site-specific deoxyribonuclease activity"/>
    <property type="evidence" value="ECO:0007669"/>
    <property type="project" value="UniProtKB-EC"/>
</dbReference>
<organism evidence="3 4">
    <name type="scientific">Muricoccus pecuniae</name>
    <dbReference type="NCBI Taxonomy" id="693023"/>
    <lineage>
        <taxon>Bacteria</taxon>
        <taxon>Pseudomonadati</taxon>
        <taxon>Pseudomonadota</taxon>
        <taxon>Alphaproteobacteria</taxon>
        <taxon>Acetobacterales</taxon>
        <taxon>Roseomonadaceae</taxon>
        <taxon>Muricoccus</taxon>
    </lineage>
</organism>
<dbReference type="Gene3D" id="1.10.287.1120">
    <property type="entry name" value="Bipartite methylase S protein"/>
    <property type="match status" value="1"/>
</dbReference>
<dbReference type="CDD" id="cd17261">
    <property type="entry name" value="RMtype1_S_EcoKI-TRD2-CR2_like"/>
    <property type="match status" value="1"/>
</dbReference>
<dbReference type="EC" id="3.1.21.3" evidence="3"/>
<sequence length="437" mass="47671">MSLPVYSAYKDSGSTLLGAVPAHWPVVQFKRVARLAYGAALPTESRNDAGSLLAYGSNGPVGCHDVANTKAPVIIVGRKGSYGALNWSDAPVFAIDTAYFVDQSMADCDLRWLYWAYYVANFAAFSQDTGVPGLARELVHDMHFVRPPSAEQLAIAAFLDRETAKIDDLITQQERLIALLEEKKQATISHAVTKGLDPSVPMKDSGIEWLGEIPAHWHITRIKYVTRTLEQGWSPQCDGYPVDSSEAWGVLKVGCVNGGRFNPNENKTLPLDLEPIPNLGLRAGDVLVSRANTRELVGSAAVVLVDHPRLMLCDKLYRLRMNQVRCLPEFLARFLGSNAAREQIGLAAGGASSSMLNISQDAIMDLPLPLPSLREQKDILGSLDRHCRDNELLTAEVEHGMALLKERRAALISAAVTGKIDVRGFVNADLAMQEAAE</sequence>
<evidence type="ECO:0000313" key="3">
    <source>
        <dbReference type="EMBL" id="MBB5693593.1"/>
    </source>
</evidence>
<gene>
    <name evidence="3" type="ORF">FHS87_001626</name>
</gene>
<dbReference type="RefSeq" id="WP_184516064.1">
    <property type="nucleotide sequence ID" value="NZ_JACIJD010000006.1"/>
</dbReference>